<dbReference type="Pfam" id="PF01565">
    <property type="entry name" value="FAD_binding_4"/>
    <property type="match status" value="1"/>
</dbReference>
<name>W4L419_9BACT</name>
<evidence type="ECO:0000259" key="1">
    <source>
        <dbReference type="Pfam" id="PF01565"/>
    </source>
</evidence>
<accession>W4L419</accession>
<dbReference type="InterPro" id="IPR010031">
    <property type="entry name" value="FAD_lactone_oxidase-like"/>
</dbReference>
<keyword evidence="3" id="KW-1185">Reference proteome</keyword>
<organism evidence="2 3">
    <name type="scientific">Candidatus Entotheonella gemina</name>
    <dbReference type="NCBI Taxonomy" id="1429439"/>
    <lineage>
        <taxon>Bacteria</taxon>
        <taxon>Pseudomonadati</taxon>
        <taxon>Nitrospinota/Tectimicrobiota group</taxon>
        <taxon>Candidatus Tectimicrobiota</taxon>
        <taxon>Candidatus Entotheonellia</taxon>
        <taxon>Candidatus Entotheonellales</taxon>
        <taxon>Candidatus Entotheonellaceae</taxon>
        <taxon>Candidatus Entotheonella</taxon>
    </lineage>
</organism>
<comment type="caution">
    <text evidence="2">The sequence shown here is derived from an EMBL/GenBank/DDBJ whole genome shotgun (WGS) entry which is preliminary data.</text>
</comment>
<dbReference type="GO" id="GO:0016899">
    <property type="term" value="F:oxidoreductase activity, acting on the CH-OH group of donors, oxygen as acceptor"/>
    <property type="evidence" value="ECO:0007669"/>
    <property type="project" value="InterPro"/>
</dbReference>
<sequence length="113" mass="11786">MVIGMSPDFPDARFQGDAGQLVFAQCGVSVMELNAELEARNLALPTSGASNGQTIGGAISTGTHGSAHAVGAMQDFIAGLHMVAEGGRHYWIERASQPVVGQPFYELLGAELK</sequence>
<dbReference type="InterPro" id="IPR016169">
    <property type="entry name" value="FAD-bd_PCMH_sub2"/>
</dbReference>
<dbReference type="PANTHER" id="PTHR43762">
    <property type="entry name" value="L-GULONOLACTONE OXIDASE"/>
    <property type="match status" value="1"/>
</dbReference>
<dbReference type="InterPro" id="IPR036318">
    <property type="entry name" value="FAD-bd_PCMH-like_sf"/>
</dbReference>
<dbReference type="Gene3D" id="3.30.465.10">
    <property type="match status" value="1"/>
</dbReference>
<dbReference type="InterPro" id="IPR006094">
    <property type="entry name" value="Oxid_FAD_bind_N"/>
</dbReference>
<dbReference type="Proteomes" id="UP000019140">
    <property type="component" value="Unassembled WGS sequence"/>
</dbReference>
<dbReference type="AlphaFoldDB" id="W4L419"/>
<protein>
    <recommendedName>
        <fullName evidence="1">FAD linked oxidase N-terminal domain-containing protein</fullName>
    </recommendedName>
</protein>
<dbReference type="HOGENOM" id="CLU_2128919_0_0_7"/>
<evidence type="ECO:0000313" key="3">
    <source>
        <dbReference type="Proteomes" id="UP000019140"/>
    </source>
</evidence>
<gene>
    <name evidence="2" type="ORF">ETSY2_54580</name>
</gene>
<proteinExistence type="predicted"/>
<reference evidence="2 3" key="1">
    <citation type="journal article" date="2014" name="Nature">
        <title>An environmental bacterial taxon with a large and distinct metabolic repertoire.</title>
        <authorList>
            <person name="Wilson M.C."/>
            <person name="Mori T."/>
            <person name="Ruckert C."/>
            <person name="Uria A.R."/>
            <person name="Helf M.J."/>
            <person name="Takada K."/>
            <person name="Gernert C."/>
            <person name="Steffens U.A."/>
            <person name="Heycke N."/>
            <person name="Schmitt S."/>
            <person name="Rinke C."/>
            <person name="Helfrich E.J."/>
            <person name="Brachmann A.O."/>
            <person name="Gurgui C."/>
            <person name="Wakimoto T."/>
            <person name="Kracht M."/>
            <person name="Crusemann M."/>
            <person name="Hentschel U."/>
            <person name="Abe I."/>
            <person name="Matsunaga S."/>
            <person name="Kalinowski J."/>
            <person name="Takeyama H."/>
            <person name="Piel J."/>
        </authorList>
    </citation>
    <scope>NUCLEOTIDE SEQUENCE [LARGE SCALE GENOMIC DNA]</scope>
    <source>
        <strain evidence="3">TSY2</strain>
    </source>
</reference>
<dbReference type="SUPFAM" id="SSF56176">
    <property type="entry name" value="FAD-binding/transporter-associated domain-like"/>
    <property type="match status" value="1"/>
</dbReference>
<dbReference type="EMBL" id="AZHX01003099">
    <property type="protein sequence ID" value="ETW92086.1"/>
    <property type="molecule type" value="Genomic_DNA"/>
</dbReference>
<evidence type="ECO:0000313" key="2">
    <source>
        <dbReference type="EMBL" id="ETW92086.1"/>
    </source>
</evidence>
<feature type="domain" description="FAD linked oxidase N-terminal" evidence="1">
    <location>
        <begin position="17"/>
        <end position="91"/>
    </location>
</feature>
<dbReference type="PANTHER" id="PTHR43762:SF1">
    <property type="entry name" value="D-ARABINONO-1,4-LACTONE OXIDASE"/>
    <property type="match status" value="1"/>
</dbReference>
<dbReference type="GO" id="GO:0050660">
    <property type="term" value="F:flavin adenine dinucleotide binding"/>
    <property type="evidence" value="ECO:0007669"/>
    <property type="project" value="InterPro"/>
</dbReference>